<dbReference type="EMBL" id="NEVH01009087">
    <property type="protein sequence ID" value="PNF33668.1"/>
    <property type="molecule type" value="Genomic_DNA"/>
</dbReference>
<keyword evidence="4" id="KW-0963">Cytoplasm</keyword>
<dbReference type="OrthoDB" id="313412at2759"/>
<gene>
    <name evidence="9" type="ORF">B7P43_G12343</name>
</gene>
<dbReference type="Proteomes" id="UP000235965">
    <property type="component" value="Unassembled WGS sequence"/>
</dbReference>
<dbReference type="PANTHER" id="PTHR21635:SF0">
    <property type="entry name" value="LEUCINE ZIPPER TRANSCRIPTION FACTOR-LIKE PROTEIN 1"/>
    <property type="match status" value="1"/>
</dbReference>
<evidence type="ECO:0000256" key="5">
    <source>
        <dbReference type="ARBA" id="ARBA00023054"/>
    </source>
</evidence>
<evidence type="ECO:0000256" key="2">
    <source>
        <dbReference type="ARBA" id="ARBA00008868"/>
    </source>
</evidence>
<evidence type="ECO:0000256" key="8">
    <source>
        <dbReference type="SAM" id="Coils"/>
    </source>
</evidence>
<comment type="similarity">
    <text evidence="2">Belongs to the LZTFL1 family.</text>
</comment>
<organism evidence="9 10">
    <name type="scientific">Cryptotermes secundus</name>
    <dbReference type="NCBI Taxonomy" id="105785"/>
    <lineage>
        <taxon>Eukaryota</taxon>
        <taxon>Metazoa</taxon>
        <taxon>Ecdysozoa</taxon>
        <taxon>Arthropoda</taxon>
        <taxon>Hexapoda</taxon>
        <taxon>Insecta</taxon>
        <taxon>Pterygota</taxon>
        <taxon>Neoptera</taxon>
        <taxon>Polyneoptera</taxon>
        <taxon>Dictyoptera</taxon>
        <taxon>Blattodea</taxon>
        <taxon>Blattoidea</taxon>
        <taxon>Termitoidae</taxon>
        <taxon>Kalotermitidae</taxon>
        <taxon>Cryptotermitinae</taxon>
        <taxon>Cryptotermes</taxon>
    </lineage>
</organism>
<comment type="function">
    <text evidence="6">Regulates ciliary localization of the BBSome complex. Together with the BBSome complex, controls SMO ciliary trafficking and contributes to the sonic hedgehog (SHH) pathway regulation. May play a role in neurite outgrowth. May have tumor suppressor function.</text>
</comment>
<feature type="coiled-coil region" evidence="8">
    <location>
        <begin position="228"/>
        <end position="286"/>
    </location>
</feature>
<keyword evidence="5 8" id="KW-0175">Coiled coil</keyword>
<evidence type="ECO:0000256" key="3">
    <source>
        <dbReference type="ARBA" id="ARBA00018920"/>
    </source>
</evidence>
<dbReference type="AlphaFoldDB" id="A0A2J7QYK5"/>
<evidence type="ECO:0000313" key="9">
    <source>
        <dbReference type="EMBL" id="PNF33668.1"/>
    </source>
</evidence>
<evidence type="ECO:0000256" key="1">
    <source>
        <dbReference type="ARBA" id="ARBA00004496"/>
    </source>
</evidence>
<name>A0A2J7QYK5_9NEOP</name>
<evidence type="ECO:0000256" key="4">
    <source>
        <dbReference type="ARBA" id="ARBA00022490"/>
    </source>
</evidence>
<comment type="caution">
    <text evidence="9">The sequence shown here is derived from an EMBL/GenBank/DDBJ whole genome shotgun (WGS) entry which is preliminary data.</text>
</comment>
<comment type="subunit">
    <text evidence="7">Self-associates. Interacts with BBS9; the interaction mediates the association of LZTL1 with the BBsome complex and regulates BBSome ciliary trafficking.</text>
</comment>
<proteinExistence type="inferred from homology"/>
<feature type="coiled-coil region" evidence="8">
    <location>
        <begin position="138"/>
        <end position="193"/>
    </location>
</feature>
<dbReference type="GO" id="GO:0005737">
    <property type="term" value="C:cytoplasm"/>
    <property type="evidence" value="ECO:0007669"/>
    <property type="project" value="UniProtKB-SubCell"/>
</dbReference>
<dbReference type="GO" id="GO:1903565">
    <property type="term" value="P:negative regulation of protein localization to cilium"/>
    <property type="evidence" value="ECO:0007669"/>
    <property type="project" value="TreeGrafter"/>
</dbReference>
<evidence type="ECO:0000313" key="10">
    <source>
        <dbReference type="Proteomes" id="UP000235965"/>
    </source>
</evidence>
<reference evidence="9" key="1">
    <citation type="submission" date="2017-12" db="EMBL/GenBank/DDBJ databases">
        <title>Hemimetabolous genomes reveal molecular basis of termite eusociality.</title>
        <authorList>
            <person name="Harrison M.C."/>
            <person name="Jongepier E."/>
            <person name="Robertson H.M."/>
            <person name="Arning N."/>
            <person name="Bitard-Feildel T."/>
            <person name="Chao H."/>
            <person name="Childers C.P."/>
            <person name="Dinh H."/>
            <person name="Doddapaneni H."/>
            <person name="Dugan S."/>
            <person name="Gowin J."/>
            <person name="Greiner C."/>
            <person name="Han Y."/>
            <person name="Hu H."/>
            <person name="Hughes D.S.T."/>
            <person name="Huylmans A.-K."/>
            <person name="Kemena C."/>
            <person name="Kremer L.P.M."/>
            <person name="Lee S.L."/>
            <person name="Lopez-Ezquerra A."/>
            <person name="Mallet L."/>
            <person name="Monroy-Kuhn J.M."/>
            <person name="Moser A."/>
            <person name="Murali S.C."/>
            <person name="Muzny D.M."/>
            <person name="Otani S."/>
            <person name="Piulachs M.-D."/>
            <person name="Poelchau M."/>
            <person name="Qu J."/>
            <person name="Schaub F."/>
            <person name="Wada-Katsumata A."/>
            <person name="Worley K.C."/>
            <person name="Xie Q."/>
            <person name="Ylla G."/>
            <person name="Poulsen M."/>
            <person name="Gibbs R.A."/>
            <person name="Schal C."/>
            <person name="Richards S."/>
            <person name="Belles X."/>
            <person name="Korb J."/>
            <person name="Bornberg-Bauer E."/>
        </authorList>
    </citation>
    <scope>NUCLEOTIDE SEQUENCE [LARGE SCALE GENOMIC DNA]</scope>
    <source>
        <tissue evidence="9">Whole body</tissue>
    </source>
</reference>
<sequence length="298" mass="34304">MIIMSYMKFARYQRIQNLKAIEYAFKDVSESRLLDDTYTGDEVQELLLGLCKVVRADIETELISSTHMTVLLLKQLFEQAEKWHLRLQADLSELENREQLEVIKTLESNEFSYVKPEKNPPTPTKIKLVPMNESSGSVPLLRMEIERLKDENEKLAQAVMEAETKANLYLQEADKLKMELGSAQNEISTLKELSSDAPESSHLDEVENQLSNVRNLLATNLELSASNQQQLELELSSTREKVAEVQSQLSLAEQELERKFSQTAAYANMKKILNKKNEQIKELRGRLQHYEPNENNDE</sequence>
<accession>A0A2J7QYK5</accession>
<evidence type="ECO:0000256" key="6">
    <source>
        <dbReference type="ARBA" id="ARBA00024898"/>
    </source>
</evidence>
<dbReference type="PANTHER" id="PTHR21635">
    <property type="entry name" value="LEUCINE ZIPPER TRANSCRIPTION FACTOR LIKE"/>
    <property type="match status" value="1"/>
</dbReference>
<protein>
    <recommendedName>
        <fullName evidence="3">Leucine zipper transcription factor-like protein 1</fullName>
    </recommendedName>
</protein>
<keyword evidence="10" id="KW-1185">Reference proteome</keyword>
<evidence type="ECO:0000256" key="7">
    <source>
        <dbReference type="ARBA" id="ARBA00026004"/>
    </source>
</evidence>
<comment type="subcellular location">
    <subcellularLocation>
        <location evidence="1">Cytoplasm</location>
    </subcellularLocation>
</comment>
<dbReference type="Pfam" id="PF15294">
    <property type="entry name" value="Leu_zip"/>
    <property type="match status" value="1"/>
</dbReference>
<dbReference type="InterPro" id="IPR026157">
    <property type="entry name" value="LZTFL1"/>
</dbReference>